<name>A0AAD1X0S2_EUPCR</name>
<dbReference type="InterPro" id="IPR028598">
    <property type="entry name" value="BOP1/Erb1"/>
</dbReference>
<dbReference type="SUPFAM" id="SSF50978">
    <property type="entry name" value="WD40 repeat-like"/>
    <property type="match status" value="1"/>
</dbReference>
<dbReference type="Proteomes" id="UP001295684">
    <property type="component" value="Unassembled WGS sequence"/>
</dbReference>
<evidence type="ECO:0000256" key="6">
    <source>
        <dbReference type="HAMAP-Rule" id="MF_03027"/>
    </source>
</evidence>
<dbReference type="EMBL" id="CAMPGE010000135">
    <property type="protein sequence ID" value="CAI2358858.1"/>
    <property type="molecule type" value="Genomic_DNA"/>
</dbReference>
<evidence type="ECO:0000259" key="9">
    <source>
        <dbReference type="SMART" id="SM01035"/>
    </source>
</evidence>
<dbReference type="GO" id="GO:0043021">
    <property type="term" value="F:ribonucleoprotein complex binding"/>
    <property type="evidence" value="ECO:0007669"/>
    <property type="project" value="UniProtKB-UniRule"/>
</dbReference>
<dbReference type="Pfam" id="PF08145">
    <property type="entry name" value="BOP1NT"/>
    <property type="match status" value="1"/>
</dbReference>
<feature type="region of interest" description="Disordered" evidence="8">
    <location>
        <begin position="249"/>
        <end position="290"/>
    </location>
</feature>
<comment type="similarity">
    <text evidence="6">Belongs to the WD repeat BOP1/ERB1 family.</text>
</comment>
<evidence type="ECO:0000256" key="7">
    <source>
        <dbReference type="PROSITE-ProRule" id="PRU00221"/>
    </source>
</evidence>
<dbReference type="GO" id="GO:0000466">
    <property type="term" value="P:maturation of 5.8S rRNA from tricistronic rRNA transcript (SSU-rRNA, 5.8S rRNA, LSU-rRNA)"/>
    <property type="evidence" value="ECO:0007669"/>
    <property type="project" value="UniProtKB-UniRule"/>
</dbReference>
<keyword evidence="11" id="KW-1185">Reference proteome</keyword>
<dbReference type="GO" id="GO:0000463">
    <property type="term" value="P:maturation of LSU-rRNA from tricistronic rRNA transcript (SSU-rRNA, 5.8S rRNA, LSU-rRNA)"/>
    <property type="evidence" value="ECO:0007669"/>
    <property type="project" value="UniProtKB-UniRule"/>
</dbReference>
<evidence type="ECO:0000313" key="10">
    <source>
        <dbReference type="EMBL" id="CAI2358858.1"/>
    </source>
</evidence>
<feature type="repeat" description="WD" evidence="7">
    <location>
        <begin position="365"/>
        <end position="406"/>
    </location>
</feature>
<dbReference type="PANTHER" id="PTHR17605">
    <property type="entry name" value="RIBOSOME BIOGENESIS PROTEIN BOP1 BLOCK OF PROLIFERATION 1 PROTEIN"/>
    <property type="match status" value="1"/>
</dbReference>
<dbReference type="InterPro" id="IPR036322">
    <property type="entry name" value="WD40_repeat_dom_sf"/>
</dbReference>
<evidence type="ECO:0000256" key="8">
    <source>
        <dbReference type="SAM" id="MobiDB-lite"/>
    </source>
</evidence>
<keyword evidence="4" id="KW-0677">Repeat</keyword>
<dbReference type="PROSITE" id="PS50082">
    <property type="entry name" value="WD_REPEATS_2"/>
    <property type="match status" value="1"/>
</dbReference>
<dbReference type="Pfam" id="PF00400">
    <property type="entry name" value="WD40"/>
    <property type="match status" value="4"/>
</dbReference>
<dbReference type="SMART" id="SM01035">
    <property type="entry name" value="BOP1NT"/>
    <property type="match status" value="1"/>
</dbReference>
<dbReference type="GO" id="GO:0030687">
    <property type="term" value="C:preribosome, large subunit precursor"/>
    <property type="evidence" value="ECO:0007669"/>
    <property type="project" value="UniProtKB-UniRule"/>
</dbReference>
<dbReference type="GO" id="GO:0070545">
    <property type="term" value="C:PeBoW complex"/>
    <property type="evidence" value="ECO:0007669"/>
    <property type="project" value="TreeGrafter"/>
</dbReference>
<dbReference type="Gene3D" id="2.130.10.10">
    <property type="entry name" value="YVTN repeat-like/Quinoprotein amine dehydrogenase"/>
    <property type="match status" value="1"/>
</dbReference>
<keyword evidence="3 7" id="KW-0853">WD repeat</keyword>
<feature type="compositionally biased region" description="Basic and acidic residues" evidence="8">
    <location>
        <begin position="47"/>
        <end position="58"/>
    </location>
</feature>
<feature type="compositionally biased region" description="Basic residues" evidence="8">
    <location>
        <begin position="1"/>
        <end position="10"/>
    </location>
</feature>
<dbReference type="AlphaFoldDB" id="A0AAD1X0S2"/>
<keyword evidence="2 6" id="KW-0698">rRNA processing</keyword>
<feature type="region of interest" description="Disordered" evidence="8">
    <location>
        <begin position="1"/>
        <end position="71"/>
    </location>
</feature>
<dbReference type="HAMAP" id="MF_03027">
    <property type="entry name" value="BOP1"/>
    <property type="match status" value="1"/>
</dbReference>
<dbReference type="InterPro" id="IPR015943">
    <property type="entry name" value="WD40/YVTN_repeat-like_dom_sf"/>
</dbReference>
<dbReference type="FunFam" id="2.130.10.10:FF:000576">
    <property type="entry name" value="Ribosome biogenesis protein ERB1"/>
    <property type="match status" value="1"/>
</dbReference>
<dbReference type="InterPro" id="IPR012953">
    <property type="entry name" value="BOP1_N_dom"/>
</dbReference>
<reference evidence="10" key="1">
    <citation type="submission" date="2023-07" db="EMBL/GenBank/DDBJ databases">
        <authorList>
            <consortium name="AG Swart"/>
            <person name="Singh M."/>
            <person name="Singh A."/>
            <person name="Seah K."/>
            <person name="Emmerich C."/>
        </authorList>
    </citation>
    <scope>NUCLEOTIDE SEQUENCE</scope>
    <source>
        <strain evidence="10">DP1</strain>
    </source>
</reference>
<protein>
    <recommendedName>
        <fullName evidence="6">Ribosome biogenesis protein BOP1 homolog</fullName>
    </recommendedName>
</protein>
<keyword evidence="5 6" id="KW-0539">Nucleus</keyword>
<evidence type="ECO:0000313" key="11">
    <source>
        <dbReference type="Proteomes" id="UP001295684"/>
    </source>
</evidence>
<dbReference type="InterPro" id="IPR001680">
    <property type="entry name" value="WD40_rpt"/>
</dbReference>
<evidence type="ECO:0000256" key="5">
    <source>
        <dbReference type="ARBA" id="ARBA00023242"/>
    </source>
</evidence>
<evidence type="ECO:0000256" key="4">
    <source>
        <dbReference type="ARBA" id="ARBA00022737"/>
    </source>
</evidence>
<feature type="domain" description="BOP1 N-terminal" evidence="9">
    <location>
        <begin position="84"/>
        <end position="357"/>
    </location>
</feature>
<evidence type="ECO:0000256" key="2">
    <source>
        <dbReference type="ARBA" id="ARBA00022552"/>
    </source>
</evidence>
<evidence type="ECO:0000256" key="3">
    <source>
        <dbReference type="ARBA" id="ARBA00022574"/>
    </source>
</evidence>
<keyword evidence="1 6" id="KW-0690">Ribosome biogenesis</keyword>
<organism evidence="10 11">
    <name type="scientific">Euplotes crassus</name>
    <dbReference type="NCBI Taxonomy" id="5936"/>
    <lineage>
        <taxon>Eukaryota</taxon>
        <taxon>Sar</taxon>
        <taxon>Alveolata</taxon>
        <taxon>Ciliophora</taxon>
        <taxon>Intramacronucleata</taxon>
        <taxon>Spirotrichea</taxon>
        <taxon>Hypotrichia</taxon>
        <taxon>Euplotida</taxon>
        <taxon>Euplotidae</taxon>
        <taxon>Moneuplotes</taxon>
    </lineage>
</organism>
<accession>A0AAD1X0S2</accession>
<evidence type="ECO:0000256" key="1">
    <source>
        <dbReference type="ARBA" id="ARBA00022517"/>
    </source>
</evidence>
<dbReference type="GO" id="GO:0005654">
    <property type="term" value="C:nucleoplasm"/>
    <property type="evidence" value="ECO:0007669"/>
    <property type="project" value="UniProtKB-SubCell"/>
</dbReference>
<comment type="function">
    <text evidence="6">Required for maturation of ribosomal RNAs and formation of the large ribosomal subunit.</text>
</comment>
<comment type="subcellular location">
    <subcellularLocation>
        <location evidence="6">Nucleus</location>
        <location evidence="6">Nucleolus</location>
    </subcellularLocation>
    <subcellularLocation>
        <location evidence="6">Nucleus</location>
        <location evidence="6">Nucleoplasm</location>
    </subcellularLocation>
</comment>
<comment type="caution">
    <text evidence="10">The sequence shown here is derived from an EMBL/GenBank/DDBJ whole genome shotgun (WGS) entry which is preliminary data.</text>
</comment>
<dbReference type="PANTHER" id="PTHR17605:SF0">
    <property type="entry name" value="RIBOSOME BIOGENESIS PROTEIN BOP1"/>
    <property type="match status" value="1"/>
</dbReference>
<sequence length="714" mass="83676">MPKNTTKKKTKKEEIQQEPEEVAPEQDGAPVEDPKSVEKTRKSRKRNREEQDKPREPLDIGYNSADSDDEEVLIRTGNIPDNWYDDYAEGDGLVGYDVKGEKVQKAPELQRDELDEFLRRQNDPNWWRELNDKLNNKNVKLSKEDVEMIERIRSGRFAFAEDDNDDLLYRPPENDDNPEFMHAMSDFNPKRRYVRSLHERKRVNRYLQAIRRGWLKVRTREEILQEYKKKNEQVWDIWKDESITAFRPRRLPKQIDAPKKDPPAHAESYNPPKEYLLDEKEKEEQDELEPEERLYNFEPQIFDSLRKVPLYNNLIKETFERCLDLYICPRVQRKKINIAASQLIPDMPNPSELKPFPSKVSIEYKGHDEAKVRSLTVSPCGKYLASGDDQGNVFLWDVKTGRIRHKYKFEGIVDCVRFNPNKSVLILSVVNHNHVYMIMPQKLYTRDERKDTENLIKEFKNNFIPSVDTSSTKKPPCKWEFLEQSDKDFVERDVRVKLEFEYIIKKIDWHSKGDYFATLADNIQTSTQVLIHSLSKAQTQKPFSKSKGIIETISFHPVRPLFFVCNDQQVFCYNLQKQVLIRKFHSGARMVSSIALHPKGDNFVIGSYDKKLMWFDLEMGNTPYKKMKYHSKAIRNVSFSGIYPLFASASDDGSLNVFHSQVYEDSAMNPLIVPVKILRGHGVRDKLGVLDCVFHPDQPWLFSAGADGRLLLWV</sequence>
<proteinExistence type="inferred from homology"/>
<gene>
    <name evidence="10" type="ORF">ECRASSUSDP1_LOCUS141</name>
</gene>
<dbReference type="SMART" id="SM00320">
    <property type="entry name" value="WD40"/>
    <property type="match status" value="6"/>
</dbReference>